<evidence type="ECO:0000256" key="11">
    <source>
        <dbReference type="RuleBase" id="RU000473"/>
    </source>
</evidence>
<feature type="transmembrane region" description="Helical" evidence="12">
    <location>
        <begin position="289"/>
        <end position="308"/>
    </location>
</feature>
<feature type="transmembrane region" description="Helical" evidence="12">
    <location>
        <begin position="98"/>
        <end position="122"/>
    </location>
</feature>
<dbReference type="PANTHER" id="PTHR11432">
    <property type="entry name" value="NADH DEHYDROGENASE SUBUNIT 1"/>
    <property type="match status" value="1"/>
</dbReference>
<evidence type="ECO:0000256" key="10">
    <source>
        <dbReference type="RuleBase" id="RU000471"/>
    </source>
</evidence>
<dbReference type="GO" id="GO:0003954">
    <property type="term" value="F:NADH dehydrogenase activity"/>
    <property type="evidence" value="ECO:0007669"/>
    <property type="project" value="TreeGrafter"/>
</dbReference>
<evidence type="ECO:0000313" key="13">
    <source>
        <dbReference type="EMBL" id="AYQ22938.1"/>
    </source>
</evidence>
<name>A0A8K1Y3I9_9CRUS</name>
<keyword evidence="8 11" id="KW-0830">Ubiquinone</keyword>
<organism evidence="13">
    <name type="scientific">Orthione mesoamericana</name>
    <dbReference type="NCBI Taxonomy" id="2480053"/>
    <lineage>
        <taxon>Eukaryota</taxon>
        <taxon>Metazoa</taxon>
        <taxon>Ecdysozoa</taxon>
        <taxon>Arthropoda</taxon>
        <taxon>Crustacea</taxon>
        <taxon>Multicrustacea</taxon>
        <taxon>Malacostraca</taxon>
        <taxon>Eumalacostraca</taxon>
        <taxon>Peracarida</taxon>
        <taxon>Isopoda</taxon>
        <taxon>Epicaridea</taxon>
        <taxon>Bopyridoidea</taxon>
        <taxon>Bopyridae</taxon>
        <taxon>Orthione</taxon>
    </lineage>
</organism>
<evidence type="ECO:0000256" key="7">
    <source>
        <dbReference type="ARBA" id="ARBA00022989"/>
    </source>
</evidence>
<comment type="function">
    <text evidence="1">Core subunit of the mitochondrial membrane respiratory chain NADH dehydrogenase (Complex I) that is believed to belong to the minimal assembly required for catalysis. Complex I functions in the transfer of electrons from NADH to the respiratory chain. The immediate electron acceptor for the enzyme is believed to be ubiquinone.</text>
</comment>
<geneLocation type="mitochondrion" evidence="13"/>
<evidence type="ECO:0000256" key="6">
    <source>
        <dbReference type="ARBA" id="ARBA00022692"/>
    </source>
</evidence>
<evidence type="ECO:0000256" key="9">
    <source>
        <dbReference type="ARBA" id="ARBA00023136"/>
    </source>
</evidence>
<feature type="transmembrane region" description="Helical" evidence="12">
    <location>
        <begin position="6"/>
        <end position="26"/>
    </location>
</feature>
<evidence type="ECO:0000256" key="8">
    <source>
        <dbReference type="ARBA" id="ARBA00023075"/>
    </source>
</evidence>
<keyword evidence="5" id="KW-0813">Transport</keyword>
<feature type="transmembrane region" description="Helical" evidence="12">
    <location>
        <begin position="250"/>
        <end position="269"/>
    </location>
</feature>
<keyword evidence="11 13" id="KW-0496">Mitochondrion</keyword>
<keyword evidence="6 10" id="KW-0812">Transmembrane</keyword>
<comment type="subcellular location">
    <subcellularLocation>
        <location evidence="10">Mitochondrion inner membrane</location>
        <topology evidence="10">Multi-pass membrane protein</topology>
    </subcellularLocation>
    <subcellularLocation>
        <location evidence="2">Mitochondrion membrane</location>
        <topology evidence="2">Multi-pass membrane protein</topology>
    </subcellularLocation>
</comment>
<comment type="similarity">
    <text evidence="3 10">Belongs to the complex I subunit 1 family.</text>
</comment>
<comment type="catalytic activity">
    <reaction evidence="11">
        <text>a ubiquinone + NADH + 5 H(+)(in) = a ubiquinol + NAD(+) + 4 H(+)(out)</text>
        <dbReference type="Rhea" id="RHEA:29091"/>
        <dbReference type="Rhea" id="RHEA-COMP:9565"/>
        <dbReference type="Rhea" id="RHEA-COMP:9566"/>
        <dbReference type="ChEBI" id="CHEBI:15378"/>
        <dbReference type="ChEBI" id="CHEBI:16389"/>
        <dbReference type="ChEBI" id="CHEBI:17976"/>
        <dbReference type="ChEBI" id="CHEBI:57540"/>
        <dbReference type="ChEBI" id="CHEBI:57945"/>
        <dbReference type="EC" id="7.1.1.2"/>
    </reaction>
</comment>
<dbReference type="InterPro" id="IPR018086">
    <property type="entry name" value="NADH_UbQ_OxRdtase_su1_CS"/>
</dbReference>
<dbReference type="HAMAP" id="MF_01350">
    <property type="entry name" value="NDH1_NuoH"/>
    <property type="match status" value="1"/>
</dbReference>
<protein>
    <recommendedName>
        <fullName evidence="4 11">NADH-ubiquinone oxidoreductase chain 1</fullName>
        <ecNumber evidence="11">7.1.1.2</ecNumber>
    </recommendedName>
</protein>
<reference evidence="13" key="1">
    <citation type="submission" date="2017-12" db="EMBL/GenBank/DDBJ databases">
        <authorList>
            <person name="An J."/>
        </authorList>
    </citation>
    <scope>NUCLEOTIDE SEQUENCE</scope>
</reference>
<keyword evidence="7 12" id="KW-1133">Transmembrane helix</keyword>
<dbReference type="PANTHER" id="PTHR11432:SF3">
    <property type="entry name" value="NADH-UBIQUINONE OXIDOREDUCTASE CHAIN 1"/>
    <property type="match status" value="1"/>
</dbReference>
<feature type="transmembrane region" description="Helical" evidence="12">
    <location>
        <begin position="143"/>
        <end position="163"/>
    </location>
</feature>
<gene>
    <name evidence="13" type="primary">NAD1</name>
</gene>
<evidence type="ECO:0000256" key="1">
    <source>
        <dbReference type="ARBA" id="ARBA00003257"/>
    </source>
</evidence>
<keyword evidence="9 12" id="KW-0472">Membrane</keyword>
<dbReference type="PROSITE" id="PS00668">
    <property type="entry name" value="COMPLEX1_ND1_2"/>
    <property type="match status" value="1"/>
</dbReference>
<evidence type="ECO:0000256" key="2">
    <source>
        <dbReference type="ARBA" id="ARBA00004225"/>
    </source>
</evidence>
<evidence type="ECO:0000256" key="5">
    <source>
        <dbReference type="ARBA" id="ARBA00022448"/>
    </source>
</evidence>
<dbReference type="GO" id="GO:0008137">
    <property type="term" value="F:NADH dehydrogenase (ubiquinone) activity"/>
    <property type="evidence" value="ECO:0007669"/>
    <property type="project" value="UniProtKB-EC"/>
</dbReference>
<keyword evidence="10" id="KW-0520">NAD</keyword>
<accession>A0A8K1Y3I9</accession>
<evidence type="ECO:0000256" key="12">
    <source>
        <dbReference type="SAM" id="Phobius"/>
    </source>
</evidence>
<dbReference type="InterPro" id="IPR001694">
    <property type="entry name" value="NADH_UbQ_OxRdtase_su1/FPO"/>
</dbReference>
<sequence>MPVIFFMKALILIISVLLNTAFFTLLERKILGYIQTRKGPNKVGFKGFLQPFSDAIKLFTKVSHVPYFGNWVPYIVGPLMALSVSLMLWLVLPLEFSLLGAPLSMVLMFCLMSLAVYPIIAAGWSSNSKYALVGGVRAVAQTISYEVSLILVFVSFILFSGSLGLESLLEEKSSYMFMALPVLSGVWVMCSLAETGRTPFDLPEGESELVSGFNTEYSGGPFAMFFLAEYSSVLFISLVSSILLFHPVGFNLPGLGAAFLGFIIFFIWARGSLPRVRYDTLMQLTWKRFLPVTLAYLYFSLSSLTLLYSGNCNELYSSFSCKPNVLYKL</sequence>
<dbReference type="EMBL" id="MG729627">
    <property type="protein sequence ID" value="AYQ22938.1"/>
    <property type="molecule type" value="Genomic_DNA"/>
</dbReference>
<dbReference type="GO" id="GO:0009060">
    <property type="term" value="P:aerobic respiration"/>
    <property type="evidence" value="ECO:0007669"/>
    <property type="project" value="TreeGrafter"/>
</dbReference>
<dbReference type="EC" id="7.1.1.2" evidence="11"/>
<evidence type="ECO:0000256" key="3">
    <source>
        <dbReference type="ARBA" id="ARBA00010535"/>
    </source>
</evidence>
<evidence type="ECO:0000256" key="4">
    <source>
        <dbReference type="ARBA" id="ARBA00021009"/>
    </source>
</evidence>
<dbReference type="GO" id="GO:0005743">
    <property type="term" value="C:mitochondrial inner membrane"/>
    <property type="evidence" value="ECO:0007669"/>
    <property type="project" value="UniProtKB-SubCell"/>
</dbReference>
<feature type="transmembrane region" description="Helical" evidence="12">
    <location>
        <begin position="222"/>
        <end position="244"/>
    </location>
</feature>
<proteinExistence type="inferred from homology"/>
<feature type="transmembrane region" description="Helical" evidence="12">
    <location>
        <begin position="71"/>
        <end position="92"/>
    </location>
</feature>
<dbReference type="Pfam" id="PF00146">
    <property type="entry name" value="NADHdh"/>
    <property type="match status" value="1"/>
</dbReference>
<dbReference type="AlphaFoldDB" id="A0A8K1Y3I9"/>